<name>A0AAU9DT08_9LACO</name>
<dbReference type="InterPro" id="IPR032254">
    <property type="entry name" value="DUF4828"/>
</dbReference>
<dbReference type="Pfam" id="PF16110">
    <property type="entry name" value="DUF4828"/>
    <property type="match status" value="1"/>
</dbReference>
<evidence type="ECO:0000313" key="1">
    <source>
        <dbReference type="EMBL" id="BDR58463.1"/>
    </source>
</evidence>
<keyword evidence="2" id="KW-1185">Reference proteome</keyword>
<gene>
    <name evidence="1" type="ORF">XA3_09040</name>
</gene>
<reference evidence="1 2" key="1">
    <citation type="journal article" date="2023" name="Microbiol. Spectr.">
        <title>Symbiosis of Carpenter Bees with Uncharacterized Lactic Acid Bacteria Showing NAD Auxotrophy.</title>
        <authorList>
            <person name="Kawasaki S."/>
            <person name="Ozawa K."/>
            <person name="Mori T."/>
            <person name="Yamamoto A."/>
            <person name="Ito M."/>
            <person name="Ohkuma M."/>
            <person name="Sakamoto M."/>
            <person name="Matsutani M."/>
        </authorList>
    </citation>
    <scope>NUCLEOTIDE SEQUENCE [LARGE SCALE GENOMIC DNA]</scope>
    <source>
        <strain evidence="1 2">XA3</strain>
    </source>
</reference>
<dbReference type="AlphaFoldDB" id="A0AAU9DT08"/>
<dbReference type="KEGG" id="xap:XA3_09040"/>
<evidence type="ECO:0000313" key="2">
    <source>
        <dbReference type="Proteomes" id="UP001321861"/>
    </source>
</evidence>
<organism evidence="1 2">
    <name type="scientific">Xylocopilactobacillus apicola</name>
    <dbReference type="NCBI Taxonomy" id="2932184"/>
    <lineage>
        <taxon>Bacteria</taxon>
        <taxon>Bacillati</taxon>
        <taxon>Bacillota</taxon>
        <taxon>Bacilli</taxon>
        <taxon>Lactobacillales</taxon>
        <taxon>Lactobacillaceae</taxon>
        <taxon>Xylocopilactobacillus</taxon>
    </lineage>
</organism>
<dbReference type="Proteomes" id="UP001321861">
    <property type="component" value="Chromosome"/>
</dbReference>
<protein>
    <recommendedName>
        <fullName evidence="3">DUF4828 domain-containing protein</fullName>
    </recommendedName>
</protein>
<proteinExistence type="predicted"/>
<evidence type="ECO:0008006" key="3">
    <source>
        <dbReference type="Google" id="ProtNLM"/>
    </source>
</evidence>
<accession>A0AAU9DT08</accession>
<dbReference type="RefSeq" id="WP_317636364.1">
    <property type="nucleotide sequence ID" value="NZ_AP026802.1"/>
</dbReference>
<dbReference type="EMBL" id="AP026802">
    <property type="protein sequence ID" value="BDR58463.1"/>
    <property type="molecule type" value="Genomic_DNA"/>
</dbReference>
<sequence length="113" mass="13383">MIRIIRKFITLPLSYLKNKKNKLEEPQKNISGDWYFSDQHGQKHHLVINNKLNIIIDQNKLDTKLIENHSNSIVFIDKYGYILQINLYKNQPTSIYDEAENISYDLLNSADKF</sequence>